<protein>
    <submittedName>
        <fullName evidence="2">Uncharacterized protein</fullName>
    </submittedName>
</protein>
<feature type="region of interest" description="Disordered" evidence="1">
    <location>
        <begin position="1"/>
        <end position="27"/>
    </location>
</feature>
<sequence length="70" mass="7707">MRIKTRRKQYTEGKTLTSPHPTRNQDAMEPELQILPAMVFLLLHSGAPTTAATTTLSTAPTIQGWGEGKE</sequence>
<accession>A0AAV7N355</accession>
<proteinExistence type="predicted"/>
<feature type="compositionally biased region" description="Polar residues" evidence="1">
    <location>
        <begin position="12"/>
        <end position="25"/>
    </location>
</feature>
<gene>
    <name evidence="2" type="ORF">NDU88_007333</name>
</gene>
<dbReference type="AlphaFoldDB" id="A0AAV7N355"/>
<evidence type="ECO:0000313" key="2">
    <source>
        <dbReference type="EMBL" id="KAJ1109976.1"/>
    </source>
</evidence>
<keyword evidence="3" id="KW-1185">Reference proteome</keyword>
<evidence type="ECO:0000256" key="1">
    <source>
        <dbReference type="SAM" id="MobiDB-lite"/>
    </source>
</evidence>
<name>A0AAV7N355_PLEWA</name>
<organism evidence="2 3">
    <name type="scientific">Pleurodeles waltl</name>
    <name type="common">Iberian ribbed newt</name>
    <dbReference type="NCBI Taxonomy" id="8319"/>
    <lineage>
        <taxon>Eukaryota</taxon>
        <taxon>Metazoa</taxon>
        <taxon>Chordata</taxon>
        <taxon>Craniata</taxon>
        <taxon>Vertebrata</taxon>
        <taxon>Euteleostomi</taxon>
        <taxon>Amphibia</taxon>
        <taxon>Batrachia</taxon>
        <taxon>Caudata</taxon>
        <taxon>Salamandroidea</taxon>
        <taxon>Salamandridae</taxon>
        <taxon>Pleurodelinae</taxon>
        <taxon>Pleurodeles</taxon>
    </lineage>
</organism>
<dbReference type="Proteomes" id="UP001066276">
    <property type="component" value="Chromosome 9"/>
</dbReference>
<comment type="caution">
    <text evidence="2">The sequence shown here is derived from an EMBL/GenBank/DDBJ whole genome shotgun (WGS) entry which is preliminary data.</text>
</comment>
<evidence type="ECO:0000313" key="3">
    <source>
        <dbReference type="Proteomes" id="UP001066276"/>
    </source>
</evidence>
<dbReference type="EMBL" id="JANPWB010000013">
    <property type="protein sequence ID" value="KAJ1109976.1"/>
    <property type="molecule type" value="Genomic_DNA"/>
</dbReference>
<reference evidence="2" key="1">
    <citation type="journal article" date="2022" name="bioRxiv">
        <title>Sequencing and chromosome-scale assembly of the giantPleurodeles waltlgenome.</title>
        <authorList>
            <person name="Brown T."/>
            <person name="Elewa A."/>
            <person name="Iarovenko S."/>
            <person name="Subramanian E."/>
            <person name="Araus A.J."/>
            <person name="Petzold A."/>
            <person name="Susuki M."/>
            <person name="Suzuki K.-i.T."/>
            <person name="Hayashi T."/>
            <person name="Toyoda A."/>
            <person name="Oliveira C."/>
            <person name="Osipova E."/>
            <person name="Leigh N.D."/>
            <person name="Simon A."/>
            <person name="Yun M.H."/>
        </authorList>
    </citation>
    <scope>NUCLEOTIDE SEQUENCE</scope>
    <source>
        <strain evidence="2">20211129_DDA</strain>
        <tissue evidence="2">Liver</tissue>
    </source>
</reference>